<proteinExistence type="predicted"/>
<dbReference type="Proteomes" id="UP000381093">
    <property type="component" value="Unassembled WGS sequence"/>
</dbReference>
<dbReference type="RefSeq" id="WP_150766278.1">
    <property type="nucleotide sequence ID" value="NZ_CABVHW010000017.1"/>
</dbReference>
<dbReference type="InterPro" id="IPR010727">
    <property type="entry name" value="DUF1302"/>
</dbReference>
<evidence type="ECO:0000256" key="1">
    <source>
        <dbReference type="SAM" id="MobiDB-lite"/>
    </source>
</evidence>
<evidence type="ECO:0000313" key="2">
    <source>
        <dbReference type="EMBL" id="VVO21983.1"/>
    </source>
</evidence>
<reference evidence="2 3" key="1">
    <citation type="submission" date="2019-09" db="EMBL/GenBank/DDBJ databases">
        <authorList>
            <person name="Chandra G."/>
            <person name="Truman W A."/>
        </authorList>
    </citation>
    <scope>NUCLEOTIDE SEQUENCE [LARGE SCALE GENOMIC DNA]</scope>
    <source>
        <strain evidence="2">PS710</strain>
    </source>
</reference>
<feature type="region of interest" description="Disordered" evidence="1">
    <location>
        <begin position="66"/>
        <end position="92"/>
    </location>
</feature>
<evidence type="ECO:0008006" key="4">
    <source>
        <dbReference type="Google" id="ProtNLM"/>
    </source>
</evidence>
<dbReference type="AlphaFoldDB" id="A0A5E7E5X8"/>
<accession>A0A5E7E5X8</accession>
<dbReference type="Pfam" id="PF06980">
    <property type="entry name" value="DUF1302"/>
    <property type="match status" value="1"/>
</dbReference>
<gene>
    <name evidence="2" type="ORF">PS710_04311</name>
</gene>
<organism evidence="2 3">
    <name type="scientific">Pseudomonas fluorescens</name>
    <dbReference type="NCBI Taxonomy" id="294"/>
    <lineage>
        <taxon>Bacteria</taxon>
        <taxon>Pseudomonadati</taxon>
        <taxon>Pseudomonadota</taxon>
        <taxon>Gammaproteobacteria</taxon>
        <taxon>Pseudomonadales</taxon>
        <taxon>Pseudomonadaceae</taxon>
        <taxon>Pseudomonas</taxon>
    </lineage>
</organism>
<sequence length="569" mass="61812">MQIIKIKFAAPHDVSYHQSLRSVVVATSLLAAGSSLAAPIDLGNPDFKLRWDNTVKYSAGMRVEGQSDRLTQFAPPPADRSGGPAALNGDDGDRNFKSGRLISNRLDLLSEMDLVFRDDYGVRVSGAAWYDDVYNHKNDNDSPATNNSLSVPYNEFTDDTRDLHGRKAEILDAFVFGGADVGTARVSGRLGQHTVLWGESLFFGSNAIAGTQSPVDAVKASSVPGSTTKEIIRPVGQFSGQIQFSPALTVMGYYQYDWEATRLPAAGSYFSVNDFIGDGGERIRFAPGVPGIGLSRGADIKASDDGQYGLGLRSQLGDWEFGVYAIRYHAKTPVLYSHAGRTPVTGAGFGTYQWVYPEDIKTYGISATTTVDTVNFAGELSVRRDTPLTSLPQEVGTQEADNNNHAFYAIGNTAHANVSMIWTMPRNFLSDEPSFSMEVAVNQLTSCTSNCNARDPELDKRAAAVRGLIALPQRNVLDGLDLTPSFTVGYNHGKSPVTIMGPDDGGDMTFTLAGNYLTVWDFSMAYTHYYGAENTAVYSSTDPTVNGTYTFQQSLKDRDFVSVSLRRTF</sequence>
<dbReference type="EMBL" id="CABVHW010000017">
    <property type="protein sequence ID" value="VVO21983.1"/>
    <property type="molecule type" value="Genomic_DNA"/>
</dbReference>
<name>A0A5E7E5X8_PSEFL</name>
<evidence type="ECO:0000313" key="3">
    <source>
        <dbReference type="Proteomes" id="UP000381093"/>
    </source>
</evidence>
<protein>
    <recommendedName>
        <fullName evidence="4">DUF1302 domain-containing protein</fullName>
    </recommendedName>
</protein>